<feature type="signal peptide" evidence="1">
    <location>
        <begin position="1"/>
        <end position="23"/>
    </location>
</feature>
<evidence type="ECO:0000256" key="1">
    <source>
        <dbReference type="SAM" id="SignalP"/>
    </source>
</evidence>
<feature type="chain" id="PRO_5044201770" evidence="1">
    <location>
        <begin position="24"/>
        <end position="482"/>
    </location>
</feature>
<gene>
    <name evidence="3" type="ORF">GTC17259_14670</name>
</gene>
<evidence type="ECO:0000259" key="2">
    <source>
        <dbReference type="Pfam" id="PF00691"/>
    </source>
</evidence>
<feature type="domain" description="OmpA-like" evidence="2">
    <location>
        <begin position="223"/>
        <end position="284"/>
    </location>
</feature>
<proteinExistence type="predicted"/>
<keyword evidence="1" id="KW-0732">Signal</keyword>
<dbReference type="Gene3D" id="3.30.1330.60">
    <property type="entry name" value="OmpA-like domain"/>
    <property type="match status" value="1"/>
</dbReference>
<accession>A0AB33JE09</accession>
<evidence type="ECO:0000313" key="3">
    <source>
        <dbReference type="EMBL" id="BFO76417.1"/>
    </source>
</evidence>
<dbReference type="AlphaFoldDB" id="A0AB33JE09"/>
<dbReference type="InterPro" id="IPR006665">
    <property type="entry name" value="OmpA-like"/>
</dbReference>
<protein>
    <submittedName>
        <fullName evidence="3">DUF3868 domain-containing protein</fullName>
    </submittedName>
</protein>
<dbReference type="SUPFAM" id="SSF103088">
    <property type="entry name" value="OmpA-like"/>
    <property type="match status" value="1"/>
</dbReference>
<dbReference type="Pfam" id="PF00691">
    <property type="entry name" value="OmpA"/>
    <property type="match status" value="1"/>
</dbReference>
<sequence length="482" mass="54288">MIKNVIKNYLVASLALCPLFAFAVEEAGPRFKIQKACRDGDSVRAKMTVVLDNVKLKGQTLLMLTPTLTANKGEKTYAFRPVYVGRHNALVQYKRQAKKINGGVKPLAVVHRNNGKPQQIEVMLSAPYSNWMSDAALQVDEKTRGCAGCDLGEADYDIARNFFGEPYTPNYQLAYIEPKAEVNKVRNETFAAHFAFIVSNSTLMRDYRNNKPELDRVDSITNSILQNKDLKVSDISIDGYASPEGYEKANLDLSRNRAQALVNYLEKKYNLPAGMFHTQGHGEDWNGLIKKVTSSEMEWKKDVLAIIKNNSGQARKEKLVAVHEGLPYRFLLLNFYPLLRRTEYTLKYSVKDFNLEEARAYMATKPHLLSLNEMYMVANSYPEGSEERNAVFRTAATIYPNDPVSMANLAVQKITEGSVDNATEKLLKGAANLKQAINSLGVLNAKKGNWQRAKELFMQVDDMPEAQNNIKEMEKMLESIGQ</sequence>
<reference evidence="3" key="1">
    <citation type="submission" date="2024-07" db="EMBL/GenBank/DDBJ databases">
        <title>Complete genome sequence of Prevotella sp. YM-2024 GTC17259.</title>
        <authorList>
            <person name="Hayashi M."/>
            <person name="Muto Y."/>
            <person name="Tanaka K."/>
            <person name="Niwa H."/>
        </authorList>
    </citation>
    <scope>NUCLEOTIDE SEQUENCE</scope>
    <source>
        <strain evidence="3">GTC17259</strain>
    </source>
</reference>
<name>A0AB33JE09_9BACT</name>
<dbReference type="InterPro" id="IPR036737">
    <property type="entry name" value="OmpA-like_sf"/>
</dbReference>
<organism evidence="3">
    <name type="scientific">Prevotella sp. GTC17259</name>
    <dbReference type="NCBI Taxonomy" id="3236795"/>
    <lineage>
        <taxon>Bacteria</taxon>
        <taxon>Pseudomonadati</taxon>
        <taxon>Bacteroidota</taxon>
        <taxon>Bacteroidia</taxon>
        <taxon>Bacteroidales</taxon>
        <taxon>Prevotellaceae</taxon>
        <taxon>Prevotella</taxon>
    </lineage>
</organism>
<dbReference type="EMBL" id="AP035787">
    <property type="protein sequence ID" value="BFO76417.1"/>
    <property type="molecule type" value="Genomic_DNA"/>
</dbReference>